<organism evidence="13 14">
    <name type="scientific">Rubus argutus</name>
    <name type="common">Southern blackberry</name>
    <dbReference type="NCBI Taxonomy" id="59490"/>
    <lineage>
        <taxon>Eukaryota</taxon>
        <taxon>Viridiplantae</taxon>
        <taxon>Streptophyta</taxon>
        <taxon>Embryophyta</taxon>
        <taxon>Tracheophyta</taxon>
        <taxon>Spermatophyta</taxon>
        <taxon>Magnoliopsida</taxon>
        <taxon>eudicotyledons</taxon>
        <taxon>Gunneridae</taxon>
        <taxon>Pentapetalae</taxon>
        <taxon>rosids</taxon>
        <taxon>fabids</taxon>
        <taxon>Rosales</taxon>
        <taxon>Rosaceae</taxon>
        <taxon>Rosoideae</taxon>
        <taxon>Rosoideae incertae sedis</taxon>
        <taxon>Rubus</taxon>
    </lineage>
</organism>
<feature type="compositionally biased region" description="Low complexity" evidence="10">
    <location>
        <begin position="641"/>
        <end position="652"/>
    </location>
</feature>
<keyword evidence="14" id="KW-1185">Reference proteome</keyword>
<feature type="region of interest" description="Disordered" evidence="10">
    <location>
        <begin position="217"/>
        <end position="270"/>
    </location>
</feature>
<sequence length="745" mass="82634">MGKVRVNINGPVTKESVDLDFHTQDENKEISNAVTGVLGEGQGIVKEDELQVTENVPKAVQVQVQAQSGQPSLEQQLQDPSLFWEGFLPTKSLKVMVVEDDDSTRLVICALLRKCGYEVTSVASGLQAWNILKDHRIHVDLVLTEVVMPGPSGIDLLSKMMSHRTCKDIPVIMMSSNDSLSMVFKCLSKGAVDFLVKPIRKNELKNLWQHAWRKCRSSSGSASENGVQTQKDTSTSVEESDKNTGSNHEDDIEIIGVNSRDESDKGSGTEITQVIIRSRPEAFGNDLVPAITTRKCEGQNEELGADITGTDLRMGVPKIPNLRLEEPKEKGLTHIAVTNKDKLSKMKSPKDDDKLEKGQVELNNEKPNEYLENQAGDLMGVTTNSTTDPQMQSVMFNIPNSVSKVLSIREKDINDSKEIPSLELSLKTQTDALDTGFSVHDRNALSHLHLSSLSRYNFRTTSNQTGTVNVVRHSPRSEEEKAKSLPIFQCNSNSTPLYHFNDFSNNNGIDSTTIDFLTKQKAFEAKPDPKSTVKHLQSSSAFQPDRDSLLSLSHPIIQVKADAAFGNTILAQGRGLNQEKQVDHHHLHYHHHHHVHDVPQHQQIPNHDELSEKDMAAEAPQCGPSDVLGAPIEGNVRIHSLHSSDSGSNHSSNEQNMISSPINSRGSKEGTSSPIGVGSKSGVEQNHVSKREVALNKFRQKRKERNFEKKVRYQSRKKLAAQRPHVCGKFVQQEEHENKGKDTHS</sequence>
<dbReference type="InterPro" id="IPR010402">
    <property type="entry name" value="CCT_domain"/>
</dbReference>
<dbReference type="GO" id="GO:0005634">
    <property type="term" value="C:nucleus"/>
    <property type="evidence" value="ECO:0007669"/>
    <property type="project" value="UniProtKB-SubCell"/>
</dbReference>
<dbReference type="GO" id="GO:0007623">
    <property type="term" value="P:circadian rhythm"/>
    <property type="evidence" value="ECO:0007669"/>
    <property type="project" value="UniProtKB-ARBA"/>
</dbReference>
<dbReference type="Gene3D" id="3.40.50.2300">
    <property type="match status" value="1"/>
</dbReference>
<feature type="domain" description="Response regulatory" evidence="11">
    <location>
        <begin position="94"/>
        <end position="212"/>
    </location>
</feature>
<dbReference type="GO" id="GO:0010017">
    <property type="term" value="P:red or far-red light signaling pathway"/>
    <property type="evidence" value="ECO:0007669"/>
    <property type="project" value="UniProtKB-ARBA"/>
</dbReference>
<evidence type="ECO:0000256" key="10">
    <source>
        <dbReference type="SAM" id="MobiDB-lite"/>
    </source>
</evidence>
<evidence type="ECO:0000259" key="11">
    <source>
        <dbReference type="PROSITE" id="PS50110"/>
    </source>
</evidence>
<protein>
    <submittedName>
        <fullName evidence="13">Uncharacterized protein</fullName>
    </submittedName>
</protein>
<dbReference type="InterPro" id="IPR045279">
    <property type="entry name" value="ARR-like"/>
</dbReference>
<keyword evidence="5" id="KW-0090">Biological rhythms</keyword>
<keyword evidence="4" id="KW-0805">Transcription regulation</keyword>
<comment type="caution">
    <text evidence="13">The sequence shown here is derived from an EMBL/GenBank/DDBJ whole genome shotgun (WGS) entry which is preliminary data.</text>
</comment>
<dbReference type="PROSITE" id="PS50110">
    <property type="entry name" value="RESPONSE_REGULATORY"/>
    <property type="match status" value="1"/>
</dbReference>
<dbReference type="SUPFAM" id="SSF52172">
    <property type="entry name" value="CheY-like"/>
    <property type="match status" value="1"/>
</dbReference>
<evidence type="ECO:0000256" key="6">
    <source>
        <dbReference type="ARBA" id="ARBA00023163"/>
    </source>
</evidence>
<feature type="compositionally biased region" description="Polar residues" evidence="10">
    <location>
        <begin position="217"/>
        <end position="237"/>
    </location>
</feature>
<dbReference type="SMART" id="SM00448">
    <property type="entry name" value="REC"/>
    <property type="match status" value="1"/>
</dbReference>
<dbReference type="PANTHER" id="PTHR43874:SF146">
    <property type="entry name" value="TWO-COMPONENT RESPONSE REGULATOR-LIKE APRR9"/>
    <property type="match status" value="1"/>
</dbReference>
<reference evidence="13 14" key="1">
    <citation type="journal article" date="2023" name="G3 (Bethesda)">
        <title>A chromosome-length genome assembly and annotation of blackberry (Rubus argutus, cv. 'Hillquist').</title>
        <authorList>
            <person name="Bruna T."/>
            <person name="Aryal R."/>
            <person name="Dudchenko O."/>
            <person name="Sargent D.J."/>
            <person name="Mead D."/>
            <person name="Buti M."/>
            <person name="Cavallini A."/>
            <person name="Hytonen T."/>
            <person name="Andres J."/>
            <person name="Pham M."/>
            <person name="Weisz D."/>
            <person name="Mascagni F."/>
            <person name="Usai G."/>
            <person name="Natali L."/>
            <person name="Bassil N."/>
            <person name="Fernandez G.E."/>
            <person name="Lomsadze A."/>
            <person name="Armour M."/>
            <person name="Olukolu B."/>
            <person name="Poorten T."/>
            <person name="Britton C."/>
            <person name="Davik J."/>
            <person name="Ashrafi H."/>
            <person name="Aiden E.L."/>
            <person name="Borodovsky M."/>
            <person name="Worthington M."/>
        </authorList>
    </citation>
    <scope>NUCLEOTIDE SEQUENCE [LARGE SCALE GENOMIC DNA]</scope>
    <source>
        <strain evidence="13">PI 553951</strain>
    </source>
</reference>
<evidence type="ECO:0000256" key="7">
    <source>
        <dbReference type="ARBA" id="ARBA00023242"/>
    </source>
</evidence>
<proteinExistence type="inferred from homology"/>
<keyword evidence="6" id="KW-0804">Transcription</keyword>
<dbReference type="FunFam" id="3.40.50.2300:FF:000214">
    <property type="entry name" value="Two-component response regulator-like PRR37"/>
    <property type="match status" value="1"/>
</dbReference>
<accession>A0AAW1VZG6</accession>
<keyword evidence="7 9" id="KW-0539">Nucleus</keyword>
<feature type="compositionally biased region" description="Basic and acidic residues" evidence="10">
    <location>
        <begin position="732"/>
        <end position="745"/>
    </location>
</feature>
<dbReference type="PROSITE" id="PS51017">
    <property type="entry name" value="CCT"/>
    <property type="match status" value="1"/>
</dbReference>
<feature type="domain" description="CCT" evidence="12">
    <location>
        <begin position="691"/>
        <end position="733"/>
    </location>
</feature>
<dbReference type="PANTHER" id="PTHR43874">
    <property type="entry name" value="TWO-COMPONENT RESPONSE REGULATOR"/>
    <property type="match status" value="1"/>
</dbReference>
<dbReference type="GO" id="GO:0009736">
    <property type="term" value="P:cytokinin-activated signaling pathway"/>
    <property type="evidence" value="ECO:0007669"/>
    <property type="project" value="InterPro"/>
</dbReference>
<dbReference type="Pfam" id="PF06203">
    <property type="entry name" value="CCT"/>
    <property type="match status" value="1"/>
</dbReference>
<dbReference type="InterPro" id="IPR001789">
    <property type="entry name" value="Sig_transdc_resp-reg_receiver"/>
</dbReference>
<evidence type="ECO:0000259" key="12">
    <source>
        <dbReference type="PROSITE" id="PS51017"/>
    </source>
</evidence>
<dbReference type="InterPro" id="IPR011006">
    <property type="entry name" value="CheY-like_superfamily"/>
</dbReference>
<dbReference type="AlphaFoldDB" id="A0AAW1VZG6"/>
<evidence type="ECO:0000256" key="3">
    <source>
        <dbReference type="ARBA" id="ARBA00023012"/>
    </source>
</evidence>
<evidence type="ECO:0000256" key="1">
    <source>
        <dbReference type="ARBA" id="ARBA00004123"/>
    </source>
</evidence>
<name>A0AAW1VZG6_RUBAR</name>
<dbReference type="Pfam" id="PF00072">
    <property type="entry name" value="Response_reg"/>
    <property type="match status" value="1"/>
</dbReference>
<comment type="subcellular location">
    <subcellularLocation>
        <location evidence="1 9">Nucleus</location>
    </subcellularLocation>
</comment>
<evidence type="ECO:0000313" key="14">
    <source>
        <dbReference type="Proteomes" id="UP001457282"/>
    </source>
</evidence>
<dbReference type="GO" id="GO:0045892">
    <property type="term" value="P:negative regulation of DNA-templated transcription"/>
    <property type="evidence" value="ECO:0007669"/>
    <property type="project" value="UniProtKB-ARBA"/>
</dbReference>
<dbReference type="GO" id="GO:0000160">
    <property type="term" value="P:phosphorelay signal transduction system"/>
    <property type="evidence" value="ECO:0007669"/>
    <property type="project" value="UniProtKB-KW"/>
</dbReference>
<feature type="compositionally biased region" description="Polar residues" evidence="10">
    <location>
        <begin position="653"/>
        <end position="674"/>
    </location>
</feature>
<comment type="caution">
    <text evidence="8">Lacks conserved residue(s) required for the propagation of feature annotation.</text>
</comment>
<evidence type="ECO:0000256" key="2">
    <source>
        <dbReference type="ARBA" id="ARBA00010330"/>
    </source>
</evidence>
<evidence type="ECO:0000313" key="13">
    <source>
        <dbReference type="EMBL" id="KAK9913335.1"/>
    </source>
</evidence>
<evidence type="ECO:0000256" key="8">
    <source>
        <dbReference type="PROSITE-ProRule" id="PRU00169"/>
    </source>
</evidence>
<evidence type="ECO:0000256" key="4">
    <source>
        <dbReference type="ARBA" id="ARBA00023015"/>
    </source>
</evidence>
<feature type="region of interest" description="Disordered" evidence="10">
    <location>
        <begin position="640"/>
        <end position="745"/>
    </location>
</feature>
<dbReference type="EMBL" id="JBEDUW010000007">
    <property type="protein sequence ID" value="KAK9913335.1"/>
    <property type="molecule type" value="Genomic_DNA"/>
</dbReference>
<gene>
    <name evidence="13" type="ORF">M0R45_037153</name>
</gene>
<comment type="similarity">
    <text evidence="2">Belongs to the ARR-like family.</text>
</comment>
<evidence type="ECO:0000256" key="5">
    <source>
        <dbReference type="ARBA" id="ARBA00023108"/>
    </source>
</evidence>
<keyword evidence="3" id="KW-0902">Two-component regulatory system</keyword>
<evidence type="ECO:0000256" key="9">
    <source>
        <dbReference type="PROSITE-ProRule" id="PRU00357"/>
    </source>
</evidence>
<dbReference type="Proteomes" id="UP001457282">
    <property type="component" value="Unassembled WGS sequence"/>
</dbReference>